<reference evidence="1" key="1">
    <citation type="journal article" date="2020" name="Fungal Divers.">
        <title>Resolving the Mortierellaceae phylogeny through synthesis of multi-gene phylogenetics and phylogenomics.</title>
        <authorList>
            <person name="Vandepol N."/>
            <person name="Liber J."/>
            <person name="Desiro A."/>
            <person name="Na H."/>
            <person name="Kennedy M."/>
            <person name="Barry K."/>
            <person name="Grigoriev I.V."/>
            <person name="Miller A.N."/>
            <person name="O'Donnell K."/>
            <person name="Stajich J.E."/>
            <person name="Bonito G."/>
        </authorList>
    </citation>
    <scope>NUCLEOTIDE SEQUENCE</scope>
    <source>
        <strain evidence="1">NRRL 2769</strain>
    </source>
</reference>
<organism evidence="1 2">
    <name type="scientific">Entomortierella chlamydospora</name>
    <dbReference type="NCBI Taxonomy" id="101097"/>
    <lineage>
        <taxon>Eukaryota</taxon>
        <taxon>Fungi</taxon>
        <taxon>Fungi incertae sedis</taxon>
        <taxon>Mucoromycota</taxon>
        <taxon>Mortierellomycotina</taxon>
        <taxon>Mortierellomycetes</taxon>
        <taxon>Mortierellales</taxon>
        <taxon>Mortierellaceae</taxon>
        <taxon>Entomortierella</taxon>
    </lineage>
</organism>
<feature type="non-terminal residue" evidence="1">
    <location>
        <position position="75"/>
    </location>
</feature>
<dbReference type="AlphaFoldDB" id="A0A9P6SXB9"/>
<gene>
    <name evidence="1" type="ORF">BGZ80_002451</name>
</gene>
<keyword evidence="2" id="KW-1185">Reference proteome</keyword>
<protein>
    <submittedName>
        <fullName evidence="1">Uncharacterized protein</fullName>
    </submittedName>
</protein>
<name>A0A9P6SXB9_9FUNG</name>
<proteinExistence type="predicted"/>
<sequence length="75" mass="8601">MVSRAMTKTTLMRSIGLMRPSYAVNMVRTYHRAHEDQSTILPNKVDVHKPEFKEKAARMQALVDDMNAKVAEIKL</sequence>
<comment type="caution">
    <text evidence="1">The sequence shown here is derived from an EMBL/GenBank/DDBJ whole genome shotgun (WGS) entry which is preliminary data.</text>
</comment>
<accession>A0A9P6SXB9</accession>
<evidence type="ECO:0000313" key="2">
    <source>
        <dbReference type="Proteomes" id="UP000703661"/>
    </source>
</evidence>
<evidence type="ECO:0000313" key="1">
    <source>
        <dbReference type="EMBL" id="KAG0009391.1"/>
    </source>
</evidence>
<dbReference type="Proteomes" id="UP000703661">
    <property type="component" value="Unassembled WGS sequence"/>
</dbReference>
<dbReference type="EMBL" id="JAAAID010001604">
    <property type="protein sequence ID" value="KAG0009391.1"/>
    <property type="molecule type" value="Genomic_DNA"/>
</dbReference>